<dbReference type="InterPro" id="IPR042529">
    <property type="entry name" value="IF_2B-like_C"/>
</dbReference>
<dbReference type="InterPro" id="IPR037171">
    <property type="entry name" value="NagB/RpiA_transferase-like"/>
</dbReference>
<dbReference type="PANTHER" id="PTHR10233">
    <property type="entry name" value="TRANSLATION INITIATION FACTOR EIF-2B"/>
    <property type="match status" value="1"/>
</dbReference>
<evidence type="ECO:0000256" key="1">
    <source>
        <dbReference type="ARBA" id="ARBA00004514"/>
    </source>
</evidence>
<evidence type="ECO:0000313" key="11">
    <source>
        <dbReference type="EMBL" id="KAG5330964.1"/>
    </source>
</evidence>
<reference evidence="11 12" key="1">
    <citation type="submission" date="2020-02" db="EMBL/GenBank/DDBJ databases">
        <title>Relaxed selection underlies rapid genomic changes in the transitions from sociality to social parasitism in ants.</title>
        <authorList>
            <person name="Bi X."/>
        </authorList>
    </citation>
    <scope>NUCLEOTIDE SEQUENCE [LARGE SCALE GENOMIC DNA]</scope>
    <source>
        <strain evidence="11">BGI-DK2014b</strain>
        <tissue evidence="11">Whole body</tissue>
    </source>
</reference>
<evidence type="ECO:0000256" key="6">
    <source>
        <dbReference type="ARBA" id="ARBA00044147"/>
    </source>
</evidence>
<evidence type="ECO:0000256" key="9">
    <source>
        <dbReference type="RuleBase" id="RU003814"/>
    </source>
</evidence>
<dbReference type="EMBL" id="JAANIB010005791">
    <property type="protein sequence ID" value="KAG5330964.1"/>
    <property type="molecule type" value="Genomic_DNA"/>
</dbReference>
<dbReference type="InterPro" id="IPR000649">
    <property type="entry name" value="IF-2B-related"/>
</dbReference>
<gene>
    <name evidence="11" type="primary">Eif2b4</name>
    <name evidence="11" type="ORF">G6Z77_0005739</name>
</gene>
<name>A0A836FCS6_9HYME</name>
<feature type="compositionally biased region" description="Basic and acidic residues" evidence="10">
    <location>
        <begin position="15"/>
        <end position="28"/>
    </location>
</feature>
<feature type="non-terminal residue" evidence="11">
    <location>
        <position position="1"/>
    </location>
</feature>
<dbReference type="Proteomes" id="UP000670152">
    <property type="component" value="Unassembled WGS sequence"/>
</dbReference>
<dbReference type="Gene3D" id="3.40.50.10470">
    <property type="entry name" value="Translation initiation factor eif-2b, domain 2"/>
    <property type="match status" value="1"/>
</dbReference>
<feature type="compositionally biased region" description="Basic and acidic residues" evidence="10">
    <location>
        <begin position="87"/>
        <end position="109"/>
    </location>
</feature>
<keyword evidence="12" id="KW-1185">Reference proteome</keyword>
<keyword evidence="3" id="KW-0963">Cytoplasm</keyword>
<evidence type="ECO:0000256" key="5">
    <source>
        <dbReference type="ARBA" id="ARBA00022917"/>
    </source>
</evidence>
<keyword evidence="5" id="KW-0648">Protein biosynthesis</keyword>
<dbReference type="OrthoDB" id="10254737at2759"/>
<feature type="compositionally biased region" description="Polar residues" evidence="10">
    <location>
        <begin position="1"/>
        <end position="14"/>
    </location>
</feature>
<keyword evidence="4" id="KW-0396">Initiation factor</keyword>
<comment type="caution">
    <text evidence="11">The sequence shown here is derived from an EMBL/GenBank/DDBJ whole genome shotgun (WGS) entry which is preliminary data.</text>
</comment>
<feature type="compositionally biased region" description="Polar residues" evidence="10">
    <location>
        <begin position="75"/>
        <end position="86"/>
    </location>
</feature>
<comment type="subcellular location">
    <subcellularLocation>
        <location evidence="1">Cytoplasm</location>
        <location evidence="1">Cytosol</location>
    </subcellularLocation>
</comment>
<dbReference type="GO" id="GO:0003743">
    <property type="term" value="F:translation initiation factor activity"/>
    <property type="evidence" value="ECO:0007669"/>
    <property type="project" value="UniProtKB-KW"/>
</dbReference>
<evidence type="ECO:0000256" key="3">
    <source>
        <dbReference type="ARBA" id="ARBA00022490"/>
    </source>
</evidence>
<comment type="subunit">
    <text evidence="8">Component of the translation initiation factor 2B (eIF2B) complex which is a heterodecamer of two sets of five different subunits: alpha, beta, gamma, delta and epsilon. Subunits alpha, beta and delta comprise a regulatory subcomplex and subunits epsilon and gamma comprise a catalytic subcomplex. Within the complex, the hexameric regulatory complex resides at the center, with the two heterodimeric catalytic subcomplexes bound on opposite sides.</text>
</comment>
<dbReference type="GO" id="GO:0005829">
    <property type="term" value="C:cytosol"/>
    <property type="evidence" value="ECO:0007669"/>
    <property type="project" value="UniProtKB-SubCell"/>
</dbReference>
<evidence type="ECO:0000313" key="12">
    <source>
        <dbReference type="Proteomes" id="UP000670152"/>
    </source>
</evidence>
<evidence type="ECO:0000256" key="4">
    <source>
        <dbReference type="ARBA" id="ARBA00022540"/>
    </source>
</evidence>
<proteinExistence type="inferred from homology"/>
<protein>
    <recommendedName>
        <fullName evidence="6">Translation initiation factor eIF2B subunit delta</fullName>
    </recommendedName>
    <alternativeName>
        <fullName evidence="7">eIF2B GDP-GTP exchange factor subunit delta</fullName>
    </alternativeName>
</protein>
<evidence type="ECO:0000256" key="8">
    <source>
        <dbReference type="ARBA" id="ARBA00046432"/>
    </source>
</evidence>
<evidence type="ECO:0000256" key="7">
    <source>
        <dbReference type="ARBA" id="ARBA00044356"/>
    </source>
</evidence>
<dbReference type="SUPFAM" id="SSF100950">
    <property type="entry name" value="NagB/RpiA/CoA transferase-like"/>
    <property type="match status" value="1"/>
</dbReference>
<dbReference type="AlphaFoldDB" id="A0A836FCS6"/>
<feature type="region of interest" description="Disordered" evidence="10">
    <location>
        <begin position="1"/>
        <end position="61"/>
    </location>
</feature>
<dbReference type="PANTHER" id="PTHR10233:SF14">
    <property type="entry name" value="TRANSLATION INITIATION FACTOR EIF-2B SUBUNIT DELTA"/>
    <property type="match status" value="1"/>
</dbReference>
<comment type="similarity">
    <text evidence="2 9">Belongs to the eIF-2B alpha/beta/delta subunits family.</text>
</comment>
<accession>A0A836FCS6</accession>
<feature type="non-terminal residue" evidence="11">
    <location>
        <position position="467"/>
    </location>
</feature>
<dbReference type="Pfam" id="PF01008">
    <property type="entry name" value="IF-2B"/>
    <property type="match status" value="2"/>
</dbReference>
<organism evidence="11 12">
    <name type="scientific">Acromyrmex heyeri</name>
    <dbReference type="NCBI Taxonomy" id="230685"/>
    <lineage>
        <taxon>Eukaryota</taxon>
        <taxon>Metazoa</taxon>
        <taxon>Ecdysozoa</taxon>
        <taxon>Arthropoda</taxon>
        <taxon>Hexapoda</taxon>
        <taxon>Insecta</taxon>
        <taxon>Pterygota</taxon>
        <taxon>Neoptera</taxon>
        <taxon>Endopterygota</taxon>
        <taxon>Hymenoptera</taxon>
        <taxon>Apocrita</taxon>
        <taxon>Aculeata</taxon>
        <taxon>Formicoidea</taxon>
        <taxon>Formicidae</taxon>
        <taxon>Myrmicinae</taxon>
        <taxon>Acromyrmex</taxon>
    </lineage>
</organism>
<sequence length="467" mass="51878">MSLPNSNEKPNLSQKTREEIKAEREAKKAAKTAAKAAKINKVDNAKNVAPANCKISTKNARTDVAAEKVLKENAIQSSNVQNNASESKNEGKSKAELRAERRAKQEAQRAAKQQQLAKNNIKSEESLKPRVETVSSECPVKKSVVNNTVRENAHTVNLFKHLYQERERSLFNIATVNSNIHPAIVRLGVQYANKVIVGSNARCVALLAAVKQVIQDFEKPIHEDFIRGLEANLKESLKYLCHCRPLGVSMHNAMRHLTWQMTQFSSTLSDEKVNDFVIFYSYHIFIFLAHAAGKQFRVVVVDGRPWLEGKEQLRRLTKHGIECSYILINALSFIMPEVSKVFLGAHAILANGAVMSRVGTAQIALMAKAFNVPVLVACETHKSSERVQTDSIVHNELGNADDLVNHQLNGSLKKSLLSNWRTRKSLNLLNITYDVTPADLVTAVVTELAILPCTSVPVILRIKPSEV</sequence>
<feature type="region of interest" description="Disordered" evidence="10">
    <location>
        <begin position="75"/>
        <end position="129"/>
    </location>
</feature>
<evidence type="ECO:0000256" key="2">
    <source>
        <dbReference type="ARBA" id="ARBA00007251"/>
    </source>
</evidence>
<evidence type="ECO:0000256" key="10">
    <source>
        <dbReference type="SAM" id="MobiDB-lite"/>
    </source>
</evidence>